<dbReference type="Pfam" id="PF02735">
    <property type="entry name" value="Ku"/>
    <property type="match status" value="1"/>
</dbReference>
<comment type="similarity">
    <text evidence="3">Belongs to the prokaryotic Ku family.</text>
</comment>
<keyword evidence="3" id="KW-0234">DNA repair</keyword>
<evidence type="ECO:0000313" key="6">
    <source>
        <dbReference type="EMBL" id="GAA3566392.1"/>
    </source>
</evidence>
<dbReference type="NCBIfam" id="TIGR02772">
    <property type="entry name" value="Ku_bact"/>
    <property type="match status" value="1"/>
</dbReference>
<dbReference type="CDD" id="cd00789">
    <property type="entry name" value="KU_like"/>
    <property type="match status" value="1"/>
</dbReference>
<accession>A0ABP6XHB9</accession>
<dbReference type="InterPro" id="IPR006164">
    <property type="entry name" value="DNA_bd_Ku70/Ku80"/>
</dbReference>
<comment type="subunit">
    <text evidence="3">Homodimer. Interacts with LigD.</text>
</comment>
<organism evidence="6 7">
    <name type="scientific">Amycolatopsis ultiminotia</name>
    <dbReference type="NCBI Taxonomy" id="543629"/>
    <lineage>
        <taxon>Bacteria</taxon>
        <taxon>Bacillati</taxon>
        <taxon>Actinomycetota</taxon>
        <taxon>Actinomycetes</taxon>
        <taxon>Pseudonocardiales</taxon>
        <taxon>Pseudonocardiaceae</taxon>
        <taxon>Amycolatopsis</taxon>
    </lineage>
</organism>
<keyword evidence="2 3" id="KW-0233">DNA recombination</keyword>
<feature type="compositionally biased region" description="Basic residues" evidence="4">
    <location>
        <begin position="259"/>
        <end position="275"/>
    </location>
</feature>
<keyword evidence="1 3" id="KW-0238">DNA-binding</keyword>
<reference evidence="7" key="1">
    <citation type="journal article" date="2019" name="Int. J. Syst. Evol. Microbiol.">
        <title>The Global Catalogue of Microorganisms (GCM) 10K type strain sequencing project: providing services to taxonomists for standard genome sequencing and annotation.</title>
        <authorList>
            <consortium name="The Broad Institute Genomics Platform"/>
            <consortium name="The Broad Institute Genome Sequencing Center for Infectious Disease"/>
            <person name="Wu L."/>
            <person name="Ma J."/>
        </authorList>
    </citation>
    <scope>NUCLEOTIDE SEQUENCE [LARGE SCALE GENOMIC DNA]</scope>
    <source>
        <strain evidence="7">JCM 16898</strain>
    </source>
</reference>
<gene>
    <name evidence="3" type="primary">ku</name>
    <name evidence="6" type="ORF">GCM10022222_57800</name>
</gene>
<feature type="domain" description="Ku" evidence="5">
    <location>
        <begin position="52"/>
        <end position="182"/>
    </location>
</feature>
<dbReference type="EMBL" id="BAAAZN010000014">
    <property type="protein sequence ID" value="GAA3566392.1"/>
    <property type="molecule type" value="Genomic_DNA"/>
</dbReference>
<dbReference type="Proteomes" id="UP001500689">
    <property type="component" value="Unassembled WGS sequence"/>
</dbReference>
<evidence type="ECO:0000256" key="2">
    <source>
        <dbReference type="ARBA" id="ARBA00023172"/>
    </source>
</evidence>
<dbReference type="InterPro" id="IPR016194">
    <property type="entry name" value="SPOC-like_C_dom_sf"/>
</dbReference>
<protein>
    <recommendedName>
        <fullName evidence="3">Non-homologous end joining protein Ku</fullName>
    </recommendedName>
</protein>
<name>A0ABP6XHB9_9PSEU</name>
<dbReference type="InterPro" id="IPR009187">
    <property type="entry name" value="Prok_Ku"/>
</dbReference>
<sequence length="315" mass="35261">MRPVWRGSLTFGLVTVPVQLYSAVADHTVHFRQFERGTSDRIRYRRVNERTGKEVGYSDIVKGYELGGAEYVLIEPEELDEIAPGRSTSLDVEAFADLSEIDPMFFDKTYWLAPASAEFDKPYALLLAAMQKTAKAGIAKFVLRGKQYLAAVRAGEDVLVLNTLHFAADLRDPEKDLPDLPKPATGRGKELDMAVRLIDAMTEPWRPDEYRDTYTDRVRELIEAKKAGETVTPEQEPAESTKVVDLFQALERSLERGNGKRRGGGGKNTKNSKQKRTPDLAGLSKSELGELARKRDIKGRSKMTRKDLEAALRAS</sequence>
<feature type="region of interest" description="Disordered" evidence="4">
    <location>
        <begin position="253"/>
        <end position="315"/>
    </location>
</feature>
<evidence type="ECO:0000256" key="4">
    <source>
        <dbReference type="SAM" id="MobiDB-lite"/>
    </source>
</evidence>
<comment type="caution">
    <text evidence="6">The sequence shown here is derived from an EMBL/GenBank/DDBJ whole genome shotgun (WGS) entry which is preliminary data.</text>
</comment>
<dbReference type="SUPFAM" id="SSF100939">
    <property type="entry name" value="SPOC domain-like"/>
    <property type="match status" value="1"/>
</dbReference>
<dbReference type="Gene3D" id="2.40.290.10">
    <property type="match status" value="1"/>
</dbReference>
<evidence type="ECO:0000256" key="1">
    <source>
        <dbReference type="ARBA" id="ARBA00023125"/>
    </source>
</evidence>
<dbReference type="PIRSF" id="PIRSF006493">
    <property type="entry name" value="Prok_Ku"/>
    <property type="match status" value="1"/>
</dbReference>
<dbReference type="RefSeq" id="WP_344865409.1">
    <property type="nucleotide sequence ID" value="NZ_BAAAZN010000014.1"/>
</dbReference>
<keyword evidence="7" id="KW-1185">Reference proteome</keyword>
<dbReference type="PANTHER" id="PTHR41251:SF1">
    <property type="entry name" value="NON-HOMOLOGOUS END JOINING PROTEIN KU"/>
    <property type="match status" value="1"/>
</dbReference>
<evidence type="ECO:0000256" key="3">
    <source>
        <dbReference type="HAMAP-Rule" id="MF_01875"/>
    </source>
</evidence>
<proteinExistence type="inferred from homology"/>
<dbReference type="HAMAP" id="MF_01875">
    <property type="entry name" value="Prokaryotic_Ku"/>
    <property type="match status" value="1"/>
</dbReference>
<comment type="function">
    <text evidence="3">With LigD forms a non-homologous end joining (NHEJ) DNA repair enzyme, which repairs dsDNA breaks with reduced fidelity. Binds linear dsDNA with 5'- and 3'- overhangs but not closed circular dsDNA nor ssDNA. Recruits and stimulates the ligase activity of LigD.</text>
</comment>
<evidence type="ECO:0000259" key="5">
    <source>
        <dbReference type="SMART" id="SM00559"/>
    </source>
</evidence>
<dbReference type="SMART" id="SM00559">
    <property type="entry name" value="Ku78"/>
    <property type="match status" value="1"/>
</dbReference>
<dbReference type="PANTHER" id="PTHR41251">
    <property type="entry name" value="NON-HOMOLOGOUS END JOINING PROTEIN KU"/>
    <property type="match status" value="1"/>
</dbReference>
<evidence type="ECO:0000313" key="7">
    <source>
        <dbReference type="Proteomes" id="UP001500689"/>
    </source>
</evidence>
<feature type="compositionally biased region" description="Basic and acidic residues" evidence="4">
    <location>
        <begin position="304"/>
        <end position="315"/>
    </location>
</feature>
<keyword evidence="3" id="KW-0227">DNA damage</keyword>